<proteinExistence type="predicted"/>
<dbReference type="Pfam" id="PF13738">
    <property type="entry name" value="Pyr_redox_3"/>
    <property type="match status" value="1"/>
</dbReference>
<dbReference type="GO" id="GO:0004497">
    <property type="term" value="F:monooxygenase activity"/>
    <property type="evidence" value="ECO:0007669"/>
    <property type="project" value="TreeGrafter"/>
</dbReference>
<evidence type="ECO:0000256" key="1">
    <source>
        <dbReference type="ARBA" id="ARBA00023002"/>
    </source>
</evidence>
<dbReference type="EMBL" id="SNXC01000017">
    <property type="protein sequence ID" value="TDO95316.1"/>
    <property type="molecule type" value="Genomic_DNA"/>
</dbReference>
<name>A0A4R6M2V3_9GAMM</name>
<dbReference type="GO" id="GO:0050660">
    <property type="term" value="F:flavin adenine dinucleotide binding"/>
    <property type="evidence" value="ECO:0007669"/>
    <property type="project" value="TreeGrafter"/>
</dbReference>
<dbReference type="PANTHER" id="PTHR43539:SF91">
    <property type="entry name" value="FAD-DEPENDENT URATE HYDROXYLASE"/>
    <property type="match status" value="1"/>
</dbReference>
<dbReference type="PANTHER" id="PTHR43539">
    <property type="entry name" value="FLAVIN-BINDING MONOOXYGENASE-LIKE PROTEIN (AFU_ORTHOLOGUE AFUA_4G09220)"/>
    <property type="match status" value="1"/>
</dbReference>
<organism evidence="3 4">
    <name type="scientific">Marinomonas balearica</name>
    <dbReference type="NCBI Taxonomy" id="491947"/>
    <lineage>
        <taxon>Bacteria</taxon>
        <taxon>Pseudomonadati</taxon>
        <taxon>Pseudomonadota</taxon>
        <taxon>Gammaproteobacteria</taxon>
        <taxon>Oceanospirillales</taxon>
        <taxon>Oceanospirillaceae</taxon>
        <taxon>Marinomonas</taxon>
    </lineage>
</organism>
<reference evidence="3 4" key="1">
    <citation type="submission" date="2019-03" db="EMBL/GenBank/DDBJ databases">
        <title>Genomic Encyclopedia of Type Strains, Phase III (KMG-III): the genomes of soil and plant-associated and newly described type strains.</title>
        <authorList>
            <person name="Whitman W."/>
        </authorList>
    </citation>
    <scope>NUCLEOTIDE SEQUENCE [LARGE SCALE GENOMIC DNA]</scope>
    <source>
        <strain evidence="3 4">CECT 7378</strain>
    </source>
</reference>
<comment type="caution">
    <text evidence="3">The sequence shown here is derived from an EMBL/GenBank/DDBJ whole genome shotgun (WGS) entry which is preliminary data.</text>
</comment>
<evidence type="ECO:0000313" key="3">
    <source>
        <dbReference type="EMBL" id="TDO95316.1"/>
    </source>
</evidence>
<feature type="region of interest" description="Disordered" evidence="2">
    <location>
        <begin position="468"/>
        <end position="504"/>
    </location>
</feature>
<dbReference type="Proteomes" id="UP000294656">
    <property type="component" value="Unassembled WGS sequence"/>
</dbReference>
<dbReference type="Gene3D" id="3.50.50.60">
    <property type="entry name" value="FAD/NAD(P)-binding domain"/>
    <property type="match status" value="1"/>
</dbReference>
<sequence length="504" mass="55757">MTNNPDGIATLNKQIAKDLTLLELPSKSWVEQKYHNGQHVWDVIFVGAGMCGLAGAAKLKLAGVDNIVLYDTAPKGLEGPWETFARMETLRSPKTLAGPSLGIPSLTFRAWYEAQWGEDGFEALTLAPKNVWMDYLRWYREVLSLPVVNETRVFDVQDAGENIIAVSIEDNKGRRIQYCRHLVLATGRSGLGGGAVPAFLKKVDHQYWSHSADHIDFSTLINKRVVVIGAGASAMDNAATALEAGAAHVDMLIRRKEMPRINKMTGISSQGVVNGMRFLPDEWKYKYFAYVNEQQVPPPRPSTLRVTEHENARIFLGCPVEDVVEIDGQIAVKTPLHTFEADFLIAATGFRNDFTGRAEFSAFSEHIRTWKDGVYDPSMGKPLSGMLDAPYLGDTFEFLEKQQGCCPMLSRIHCFNDAAMLSHGKLSGDIPAISSGADRLMRGVVAALFASDAEIYFERLQAYNSPELEGDEWEDASKKLLPRKDRKSGSNASTIAKGNLHDQT</sequence>
<dbReference type="PRINTS" id="PR00411">
    <property type="entry name" value="PNDRDTASEI"/>
</dbReference>
<keyword evidence="4" id="KW-1185">Reference proteome</keyword>
<dbReference type="OrthoDB" id="8671611at2"/>
<dbReference type="InterPro" id="IPR036188">
    <property type="entry name" value="FAD/NAD-bd_sf"/>
</dbReference>
<dbReference type="AlphaFoldDB" id="A0A4R6M2V3"/>
<dbReference type="RefSeq" id="WP_133505231.1">
    <property type="nucleotide sequence ID" value="NZ_SNXC01000017.1"/>
</dbReference>
<gene>
    <name evidence="3" type="ORF">DFP79_3557</name>
</gene>
<evidence type="ECO:0000256" key="2">
    <source>
        <dbReference type="SAM" id="MobiDB-lite"/>
    </source>
</evidence>
<dbReference type="SUPFAM" id="SSF51905">
    <property type="entry name" value="FAD/NAD(P)-binding domain"/>
    <property type="match status" value="1"/>
</dbReference>
<protein>
    <submittedName>
        <fullName evidence="3">Cation diffusion facilitator CzcD-associated flavoprotein CzcO</fullName>
    </submittedName>
</protein>
<dbReference type="InterPro" id="IPR050982">
    <property type="entry name" value="Auxin_biosynth/cation_transpt"/>
</dbReference>
<keyword evidence="1" id="KW-0560">Oxidoreductase</keyword>
<accession>A0A4R6M2V3</accession>
<evidence type="ECO:0000313" key="4">
    <source>
        <dbReference type="Proteomes" id="UP000294656"/>
    </source>
</evidence>
<feature type="compositionally biased region" description="Polar residues" evidence="2">
    <location>
        <begin position="489"/>
        <end position="498"/>
    </location>
</feature>